<organism evidence="2 3">
    <name type="scientific">Nonomuraea bangladeshensis</name>
    <dbReference type="NCBI Taxonomy" id="404385"/>
    <lineage>
        <taxon>Bacteria</taxon>
        <taxon>Bacillati</taxon>
        <taxon>Actinomycetota</taxon>
        <taxon>Actinomycetes</taxon>
        <taxon>Streptosporangiales</taxon>
        <taxon>Streptosporangiaceae</taxon>
        <taxon>Nonomuraea</taxon>
    </lineage>
</organism>
<evidence type="ECO:0000313" key="3">
    <source>
        <dbReference type="Proteomes" id="UP001552427"/>
    </source>
</evidence>
<feature type="transmembrane region" description="Helical" evidence="1">
    <location>
        <begin position="12"/>
        <end position="33"/>
    </location>
</feature>
<evidence type="ECO:0000256" key="1">
    <source>
        <dbReference type="SAM" id="Phobius"/>
    </source>
</evidence>
<feature type="transmembrane region" description="Helical" evidence="1">
    <location>
        <begin position="39"/>
        <end position="58"/>
    </location>
</feature>
<proteinExistence type="predicted"/>
<dbReference type="Proteomes" id="UP001552427">
    <property type="component" value="Unassembled WGS sequence"/>
</dbReference>
<dbReference type="EMBL" id="JBFARM010000012">
    <property type="protein sequence ID" value="MEV4290799.1"/>
    <property type="molecule type" value="Genomic_DNA"/>
</dbReference>
<dbReference type="RefSeq" id="WP_364458220.1">
    <property type="nucleotide sequence ID" value="NZ_JBFARM010000012.1"/>
</dbReference>
<name>A0ABV3HE45_9ACTN</name>
<sequence>MSAVSALERVSRLARAAVFAAVCVVVSAGGHVLAGGVPVAVPTLLAGVLGAFALAFVLNGRQRGPETVVAATAAAQILLHELFTRSAGVTVAAAEHAHTGTPGAGMTVAHLVIAVMSGWWLYRGESAFWLMVRLWGTAPLPKLRRLLAGVVEPFVTPVAVVLVAGARTHRGPELVRAILRRGPPVAAHPH</sequence>
<comment type="caution">
    <text evidence="2">The sequence shown here is derived from an EMBL/GenBank/DDBJ whole genome shotgun (WGS) entry which is preliminary data.</text>
</comment>
<gene>
    <name evidence="2" type="ORF">AB0K40_35260</name>
</gene>
<evidence type="ECO:0000313" key="2">
    <source>
        <dbReference type="EMBL" id="MEV4290799.1"/>
    </source>
</evidence>
<keyword evidence="3" id="KW-1185">Reference proteome</keyword>
<keyword evidence="1" id="KW-0812">Transmembrane</keyword>
<keyword evidence="1" id="KW-0472">Membrane</keyword>
<keyword evidence="1" id="KW-1133">Transmembrane helix</keyword>
<protein>
    <submittedName>
        <fullName evidence="2">MFS transporter</fullName>
    </submittedName>
</protein>
<reference evidence="2 3" key="1">
    <citation type="submission" date="2024-06" db="EMBL/GenBank/DDBJ databases">
        <title>The Natural Products Discovery Center: Release of the First 8490 Sequenced Strains for Exploring Actinobacteria Biosynthetic Diversity.</title>
        <authorList>
            <person name="Kalkreuter E."/>
            <person name="Kautsar S.A."/>
            <person name="Yang D."/>
            <person name="Bader C.D."/>
            <person name="Teijaro C.N."/>
            <person name="Fluegel L."/>
            <person name="Davis C.M."/>
            <person name="Simpson J.R."/>
            <person name="Lauterbach L."/>
            <person name="Steele A.D."/>
            <person name="Gui C."/>
            <person name="Meng S."/>
            <person name="Li G."/>
            <person name="Viehrig K."/>
            <person name="Ye F."/>
            <person name="Su P."/>
            <person name="Kiefer A.F."/>
            <person name="Nichols A."/>
            <person name="Cepeda A.J."/>
            <person name="Yan W."/>
            <person name="Fan B."/>
            <person name="Jiang Y."/>
            <person name="Adhikari A."/>
            <person name="Zheng C.-J."/>
            <person name="Schuster L."/>
            <person name="Cowan T.M."/>
            <person name="Smanski M.J."/>
            <person name="Chevrette M.G."/>
            <person name="De Carvalho L.P.S."/>
            <person name="Shen B."/>
        </authorList>
    </citation>
    <scope>NUCLEOTIDE SEQUENCE [LARGE SCALE GENOMIC DNA]</scope>
    <source>
        <strain evidence="2 3">NPDC049574</strain>
    </source>
</reference>
<accession>A0ABV3HE45</accession>